<accession>A0ACC2ZCS7</accession>
<organism evidence="1 2">
    <name type="scientific">Coniosporium tulheliwenetii</name>
    <dbReference type="NCBI Taxonomy" id="3383036"/>
    <lineage>
        <taxon>Eukaryota</taxon>
        <taxon>Fungi</taxon>
        <taxon>Dikarya</taxon>
        <taxon>Ascomycota</taxon>
        <taxon>Pezizomycotina</taxon>
        <taxon>Dothideomycetes</taxon>
        <taxon>Dothideomycetes incertae sedis</taxon>
        <taxon>Coniosporium</taxon>
    </lineage>
</organism>
<evidence type="ECO:0000313" key="2">
    <source>
        <dbReference type="Proteomes" id="UP001172680"/>
    </source>
</evidence>
<dbReference type="EMBL" id="JAPDRP010000008">
    <property type="protein sequence ID" value="KAJ9645093.1"/>
    <property type="molecule type" value="Genomic_DNA"/>
</dbReference>
<name>A0ACC2ZCS7_9PEZI</name>
<protein>
    <submittedName>
        <fullName evidence="1">Ribosome assembly</fullName>
    </submittedName>
</protein>
<evidence type="ECO:0000313" key="1">
    <source>
        <dbReference type="EMBL" id="KAJ9645093.1"/>
    </source>
</evidence>
<comment type="caution">
    <text evidence="1">The sequence shown here is derived from an EMBL/GenBank/DDBJ whole genome shotgun (WGS) entry which is preliminary data.</text>
</comment>
<proteinExistence type="predicted"/>
<dbReference type="Proteomes" id="UP001172680">
    <property type="component" value="Unassembled WGS sequence"/>
</dbReference>
<reference evidence="1" key="1">
    <citation type="submission" date="2022-10" db="EMBL/GenBank/DDBJ databases">
        <title>Culturing micro-colonial fungi from biological soil crusts in the Mojave desert and describing Neophaeococcomyces mojavensis, and introducing the new genera and species Taxawa tesnikishii.</title>
        <authorList>
            <person name="Kurbessoian T."/>
            <person name="Stajich J.E."/>
        </authorList>
    </citation>
    <scope>NUCLEOTIDE SEQUENCE</scope>
    <source>
        <strain evidence="1">JES_115</strain>
    </source>
</reference>
<keyword evidence="2" id="KW-1185">Reference proteome</keyword>
<gene>
    <name evidence="1" type="primary">RSA4</name>
    <name evidence="1" type="ORF">H2199_003097</name>
</gene>
<sequence>MLSPASHDKTVKVWDAASGTLKHTLTAHAHWVNHLALSTDFPLRTAFFDHTSTVPATREEKLAKAKERFTAAAAVGGKIVERLVTASDDFTMYLWEPSSGTKPVARLVGHQKQVRQPRDLLPSGAYIASAGFDNHVKLWSARDGKFLLTLRGHVAPVYMTCFSPDSRLLVSCSKDTTLKAWDVRTGKIAKDLPGHQDEVYAVDWSWI</sequence>